<dbReference type="OrthoDB" id="5781702at2759"/>
<dbReference type="SUPFAM" id="SSF57667">
    <property type="entry name" value="beta-beta-alpha zinc fingers"/>
    <property type="match status" value="4"/>
</dbReference>
<accession>A0A8R1YUN1</accession>
<dbReference type="PANTHER" id="PTHR24393:SF15">
    <property type="entry name" value="IP01243P-RELATED"/>
    <property type="match status" value="1"/>
</dbReference>
<evidence type="ECO:0000256" key="1">
    <source>
        <dbReference type="ARBA" id="ARBA00004123"/>
    </source>
</evidence>
<evidence type="ECO:0000313" key="12">
    <source>
        <dbReference type="EnsemblMetazoa" id="PPA38339.1"/>
    </source>
</evidence>
<keyword evidence="8" id="KW-0238">DNA-binding</keyword>
<dbReference type="Pfam" id="PF00096">
    <property type="entry name" value="zf-C2H2"/>
    <property type="match status" value="3"/>
</dbReference>
<dbReference type="GO" id="GO:0008270">
    <property type="term" value="F:zinc ion binding"/>
    <property type="evidence" value="ECO:0007669"/>
    <property type="project" value="UniProtKB-KW"/>
</dbReference>
<feature type="compositionally biased region" description="Basic and acidic residues" evidence="11">
    <location>
        <begin position="341"/>
        <end position="377"/>
    </location>
</feature>
<reference evidence="13" key="1">
    <citation type="journal article" date="2008" name="Nat. Genet.">
        <title>The Pristionchus pacificus genome provides a unique perspective on nematode lifestyle and parasitism.</title>
        <authorList>
            <person name="Dieterich C."/>
            <person name="Clifton S.W."/>
            <person name="Schuster L.N."/>
            <person name="Chinwalla A."/>
            <person name="Delehaunty K."/>
            <person name="Dinkelacker I."/>
            <person name="Fulton L."/>
            <person name="Fulton R."/>
            <person name="Godfrey J."/>
            <person name="Minx P."/>
            <person name="Mitreva M."/>
            <person name="Roeseler W."/>
            <person name="Tian H."/>
            <person name="Witte H."/>
            <person name="Yang S.P."/>
            <person name="Wilson R.K."/>
            <person name="Sommer R.J."/>
        </authorList>
    </citation>
    <scope>NUCLEOTIDE SEQUENCE [LARGE SCALE GENOMIC DNA]</scope>
    <source>
        <strain evidence="13">PS312</strain>
    </source>
</reference>
<comment type="subcellular location">
    <subcellularLocation>
        <location evidence="1">Nucleus</location>
    </subcellularLocation>
</comment>
<evidence type="ECO:0000256" key="5">
    <source>
        <dbReference type="ARBA" id="ARBA00022771"/>
    </source>
</evidence>
<dbReference type="FunFam" id="3.30.160.60:FF:000075">
    <property type="entry name" value="Putative zinc finger protein 536"/>
    <property type="match status" value="1"/>
</dbReference>
<dbReference type="InterPro" id="IPR036236">
    <property type="entry name" value="Znf_C2H2_sf"/>
</dbReference>
<keyword evidence="10" id="KW-0539">Nucleus</keyword>
<dbReference type="GO" id="GO:0005694">
    <property type="term" value="C:chromosome"/>
    <property type="evidence" value="ECO:0000318"/>
    <property type="project" value="GO_Central"/>
</dbReference>
<accession>A0A2A6CEU4</accession>
<organism evidence="12 13">
    <name type="scientific">Pristionchus pacificus</name>
    <name type="common">Parasitic nematode worm</name>
    <dbReference type="NCBI Taxonomy" id="54126"/>
    <lineage>
        <taxon>Eukaryota</taxon>
        <taxon>Metazoa</taxon>
        <taxon>Ecdysozoa</taxon>
        <taxon>Nematoda</taxon>
        <taxon>Chromadorea</taxon>
        <taxon>Rhabditida</taxon>
        <taxon>Rhabditina</taxon>
        <taxon>Diplogasteromorpha</taxon>
        <taxon>Diplogasteroidea</taxon>
        <taxon>Neodiplogasteridae</taxon>
        <taxon>Pristionchus</taxon>
    </lineage>
</organism>
<keyword evidence="9" id="KW-0804">Transcription</keyword>
<evidence type="ECO:0000256" key="3">
    <source>
        <dbReference type="ARBA" id="ARBA00022723"/>
    </source>
</evidence>
<dbReference type="GO" id="GO:0006357">
    <property type="term" value="P:regulation of transcription by RNA polymerase II"/>
    <property type="evidence" value="ECO:0000318"/>
    <property type="project" value="GO_Central"/>
</dbReference>
<reference evidence="12" key="2">
    <citation type="submission" date="2022-06" db="UniProtKB">
        <authorList>
            <consortium name="EnsemblMetazoa"/>
        </authorList>
    </citation>
    <scope>IDENTIFICATION</scope>
    <source>
        <strain evidence="12">PS312</strain>
    </source>
</reference>
<keyword evidence="6" id="KW-0862">Zinc</keyword>
<evidence type="ECO:0000256" key="4">
    <source>
        <dbReference type="ARBA" id="ARBA00022737"/>
    </source>
</evidence>
<keyword evidence="5" id="KW-0863">Zinc-finger</keyword>
<dbReference type="Gene3D" id="3.30.160.60">
    <property type="entry name" value="Classic Zinc Finger"/>
    <property type="match status" value="5"/>
</dbReference>
<dbReference type="Pfam" id="PF13912">
    <property type="entry name" value="zf-C2H2_6"/>
    <property type="match status" value="1"/>
</dbReference>
<feature type="region of interest" description="Disordered" evidence="11">
    <location>
        <begin position="336"/>
        <end position="377"/>
    </location>
</feature>
<dbReference type="FunFam" id="3.30.160.60:FF:001228">
    <property type="entry name" value="Zinc finger protein 236"/>
    <property type="match status" value="1"/>
</dbReference>
<keyword evidence="4" id="KW-0677">Repeat</keyword>
<keyword evidence="7" id="KW-0805">Transcription regulation</keyword>
<dbReference type="FunFam" id="3.30.160.60:FF:000630">
    <property type="entry name" value="Zinc finger protein 180"/>
    <property type="match status" value="1"/>
</dbReference>
<evidence type="ECO:0000256" key="8">
    <source>
        <dbReference type="ARBA" id="ARBA00023125"/>
    </source>
</evidence>
<dbReference type="Proteomes" id="UP000005239">
    <property type="component" value="Unassembled WGS sequence"/>
</dbReference>
<sequence length="377" mass="44205">VNPLVNLAGQLTESIGITLNWFVARQRNRDISKINMNDVKDHLLDEKLKNASGDDDSENSWDSEVMADDKKIRSIKKSRDDDELRRPYKCNECGKRFTQQSALRTHKTKHLTNDDPRKKELECDICSHNEMLAHYTQGDAFGQVVYDNDPATAEIKRPFKCDQCEGAFRNLYNLKKHMRIHTKEPTKKPHECNVCQKRFIRPCKLQQHSLNHLPDDDPNKKKFKCDTCDKLFASERCLRTHLPTHLDDNDPEQAALKRPFKCEKCDMRFRNATNLKNHMNRHNRTFRFKCELCPAEFVSKYMCSRHEKTHEAGTNYTKFCTICPKKCKKESTLALHMKEHKKSDKPKDGESMSKWIRKTEGEESKKRRMKIESASEK</sequence>
<evidence type="ECO:0000256" key="7">
    <source>
        <dbReference type="ARBA" id="ARBA00023015"/>
    </source>
</evidence>
<keyword evidence="3" id="KW-0479">Metal-binding</keyword>
<dbReference type="EnsemblMetazoa" id="PPA38339.1">
    <property type="protein sequence ID" value="PPA38339.1"/>
    <property type="gene ID" value="WBGene00276708"/>
</dbReference>
<evidence type="ECO:0000256" key="11">
    <source>
        <dbReference type="SAM" id="MobiDB-lite"/>
    </source>
</evidence>
<evidence type="ECO:0000256" key="2">
    <source>
        <dbReference type="ARBA" id="ARBA00006991"/>
    </source>
</evidence>
<dbReference type="SMART" id="SM00355">
    <property type="entry name" value="ZnF_C2H2"/>
    <property type="match status" value="7"/>
</dbReference>
<name>A0A2A6CEU4_PRIPA</name>
<evidence type="ECO:0000313" key="13">
    <source>
        <dbReference type="Proteomes" id="UP000005239"/>
    </source>
</evidence>
<evidence type="ECO:0000256" key="10">
    <source>
        <dbReference type="ARBA" id="ARBA00023242"/>
    </source>
</evidence>
<evidence type="ECO:0000256" key="9">
    <source>
        <dbReference type="ARBA" id="ARBA00023163"/>
    </source>
</evidence>
<protein>
    <submittedName>
        <fullName evidence="12">Zinc finger protein</fullName>
    </submittedName>
</protein>
<gene>
    <name evidence="12" type="primary">WBGene00276708</name>
</gene>
<dbReference type="GO" id="GO:0005634">
    <property type="term" value="C:nucleus"/>
    <property type="evidence" value="ECO:0007669"/>
    <property type="project" value="UniProtKB-SubCell"/>
</dbReference>
<comment type="similarity">
    <text evidence="2">Belongs to the krueppel C2H2-type zinc-finger protein family.</text>
</comment>
<dbReference type="AlphaFoldDB" id="A0A2A6CEU4"/>
<dbReference type="PANTHER" id="PTHR24393">
    <property type="entry name" value="ZINC FINGER PROTEIN"/>
    <property type="match status" value="1"/>
</dbReference>
<keyword evidence="13" id="KW-1185">Reference proteome</keyword>
<evidence type="ECO:0000256" key="6">
    <source>
        <dbReference type="ARBA" id="ARBA00022833"/>
    </source>
</evidence>
<dbReference type="InterPro" id="IPR013087">
    <property type="entry name" value="Znf_C2H2_type"/>
</dbReference>
<dbReference type="PROSITE" id="PS00028">
    <property type="entry name" value="ZINC_FINGER_C2H2_1"/>
    <property type="match status" value="7"/>
</dbReference>
<dbReference type="PROSITE" id="PS50157">
    <property type="entry name" value="ZINC_FINGER_C2H2_2"/>
    <property type="match status" value="6"/>
</dbReference>
<dbReference type="GO" id="GO:0043035">
    <property type="term" value="F:chromatin insulator sequence binding"/>
    <property type="evidence" value="ECO:0000318"/>
    <property type="project" value="GO_Central"/>
</dbReference>
<proteinExistence type="inferred from homology"/>